<proteinExistence type="predicted"/>
<dbReference type="PANTHER" id="PTHR36454:SF1">
    <property type="entry name" value="DUF1015 DOMAIN-CONTAINING PROTEIN"/>
    <property type="match status" value="1"/>
</dbReference>
<dbReference type="EMBL" id="BARV01009363">
    <property type="protein sequence ID" value="GAI15370.1"/>
    <property type="molecule type" value="Genomic_DNA"/>
</dbReference>
<dbReference type="InterPro" id="IPR008323">
    <property type="entry name" value="UCP033563"/>
</dbReference>
<name>X1MKY2_9ZZZZ</name>
<organism evidence="1">
    <name type="scientific">marine sediment metagenome</name>
    <dbReference type="NCBI Taxonomy" id="412755"/>
    <lineage>
        <taxon>unclassified sequences</taxon>
        <taxon>metagenomes</taxon>
        <taxon>ecological metagenomes</taxon>
    </lineage>
</organism>
<feature type="non-terminal residue" evidence="1">
    <location>
        <position position="80"/>
    </location>
</feature>
<dbReference type="AlphaFoldDB" id="X1MKY2"/>
<dbReference type="Pfam" id="PF06245">
    <property type="entry name" value="DUF1015"/>
    <property type="match status" value="1"/>
</dbReference>
<protein>
    <recommendedName>
        <fullName evidence="2">DUF1015 domain-containing protein</fullName>
    </recommendedName>
</protein>
<evidence type="ECO:0008006" key="2">
    <source>
        <dbReference type="Google" id="ProtNLM"/>
    </source>
</evidence>
<evidence type="ECO:0000313" key="1">
    <source>
        <dbReference type="EMBL" id="GAI15370.1"/>
    </source>
</evidence>
<accession>X1MKY2</accession>
<sequence length="80" mass="9531">MAEIHPFRGMRYNQRLVKDLSSVICPPYDIITPHVEQELYHQSEYNFVRLEHSRQLPQDTIIDSRYTRSAATLEQWLKLG</sequence>
<dbReference type="PANTHER" id="PTHR36454">
    <property type="entry name" value="LMO2823 PROTEIN"/>
    <property type="match status" value="1"/>
</dbReference>
<gene>
    <name evidence="1" type="ORF">S06H3_18496</name>
</gene>
<comment type="caution">
    <text evidence="1">The sequence shown here is derived from an EMBL/GenBank/DDBJ whole genome shotgun (WGS) entry which is preliminary data.</text>
</comment>
<reference evidence="1" key="1">
    <citation type="journal article" date="2014" name="Front. Microbiol.">
        <title>High frequency of phylogenetically diverse reductive dehalogenase-homologous genes in deep subseafloor sedimentary metagenomes.</title>
        <authorList>
            <person name="Kawai M."/>
            <person name="Futagami T."/>
            <person name="Toyoda A."/>
            <person name="Takaki Y."/>
            <person name="Nishi S."/>
            <person name="Hori S."/>
            <person name="Arai W."/>
            <person name="Tsubouchi T."/>
            <person name="Morono Y."/>
            <person name="Uchiyama I."/>
            <person name="Ito T."/>
            <person name="Fujiyama A."/>
            <person name="Inagaki F."/>
            <person name="Takami H."/>
        </authorList>
    </citation>
    <scope>NUCLEOTIDE SEQUENCE</scope>
    <source>
        <strain evidence="1">Expedition CK06-06</strain>
    </source>
</reference>